<keyword evidence="6 8" id="KW-1133">Transmembrane helix</keyword>
<evidence type="ECO:0000256" key="5">
    <source>
        <dbReference type="ARBA" id="ARBA00022692"/>
    </source>
</evidence>
<keyword evidence="11" id="KW-1185">Reference proteome</keyword>
<sequence>MNAIHNLKGTLLFFHASMTIIISYLPVYFQSMGLSPSEIGTLMAVGPAAAIAAQPFWGFMSDKWKTVRLILLICLAGAAFVGAVMFQLEQFLLLIPAVYLFFSFLSPAGGLGDSLAQKKAIETGISFGSIRMWGSIGFATASLGGGYVLSYTGIQSIYYVFLLFITGAFLLAFRSPDSVPASKKASLKDAFKLLGRRELLLFLAFILSISLTHRMNDTFIGLYMVELGGNEALIGWAWFIGVSAEAAMFAGSVYWMRRYQPLTLISIAAAVYTVRWALLAAAQDPYMILLIQPTHGIAFAMLYLTAIQYVGKLAPKELMSTAHLLLISVFFGVSGVIGSSVGGTVIEAADVRFLYVLMAIMAAAGFIGSLLYRKHQAEPQES</sequence>
<dbReference type="InterPro" id="IPR036259">
    <property type="entry name" value="MFS_trans_sf"/>
</dbReference>
<organism evidence="10 11">
    <name type="scientific">Bacillus daqingensis</name>
    <dbReference type="NCBI Taxonomy" id="872396"/>
    <lineage>
        <taxon>Bacteria</taxon>
        <taxon>Bacillati</taxon>
        <taxon>Bacillota</taxon>
        <taxon>Bacilli</taxon>
        <taxon>Bacillales</taxon>
        <taxon>Bacillaceae</taxon>
        <taxon>Bacillus</taxon>
    </lineage>
</organism>
<keyword evidence="5 8" id="KW-0812">Transmembrane</keyword>
<dbReference type="EMBL" id="JBHSGK010000003">
    <property type="protein sequence ID" value="MFC4735706.1"/>
    <property type="molecule type" value="Genomic_DNA"/>
</dbReference>
<feature type="transmembrane region" description="Helical" evidence="8">
    <location>
        <begin position="194"/>
        <end position="213"/>
    </location>
</feature>
<feature type="transmembrane region" description="Helical" evidence="8">
    <location>
        <begin position="322"/>
        <end position="341"/>
    </location>
</feature>
<feature type="transmembrane region" description="Helical" evidence="8">
    <location>
        <begin position="288"/>
        <end position="310"/>
    </location>
</feature>
<evidence type="ECO:0000256" key="7">
    <source>
        <dbReference type="ARBA" id="ARBA00023136"/>
    </source>
</evidence>
<proteinExistence type="predicted"/>
<evidence type="ECO:0000256" key="1">
    <source>
        <dbReference type="ARBA" id="ARBA00004429"/>
    </source>
</evidence>
<feature type="transmembrane region" description="Helical" evidence="8">
    <location>
        <begin position="262"/>
        <end position="282"/>
    </location>
</feature>
<comment type="caution">
    <text evidence="10">The sequence shown here is derived from an EMBL/GenBank/DDBJ whole genome shotgun (WGS) entry which is preliminary data.</text>
</comment>
<protein>
    <submittedName>
        <fullName evidence="10">MFS transporter</fullName>
    </submittedName>
</protein>
<keyword evidence="2" id="KW-0813">Transport</keyword>
<dbReference type="PIRSF" id="PIRSF004925">
    <property type="entry name" value="HcaT"/>
    <property type="match status" value="1"/>
</dbReference>
<feature type="transmembrane region" description="Helical" evidence="8">
    <location>
        <begin position="156"/>
        <end position="173"/>
    </location>
</feature>
<feature type="transmembrane region" description="Helical" evidence="8">
    <location>
        <begin position="41"/>
        <end position="60"/>
    </location>
</feature>
<dbReference type="PANTHER" id="PTHR23522:SF10">
    <property type="entry name" value="3-PHENYLPROPIONIC ACID TRANSPORTER-RELATED"/>
    <property type="match status" value="1"/>
</dbReference>
<keyword evidence="3" id="KW-1003">Cell membrane</keyword>
<dbReference type="Pfam" id="PF12832">
    <property type="entry name" value="MFS_1_like"/>
    <property type="match status" value="1"/>
</dbReference>
<gene>
    <name evidence="10" type="ORF">ACFO4L_03820</name>
</gene>
<keyword evidence="7 8" id="KW-0472">Membrane</keyword>
<feature type="transmembrane region" description="Helical" evidence="8">
    <location>
        <begin position="67"/>
        <end position="85"/>
    </location>
</feature>
<dbReference type="RefSeq" id="WP_377908326.1">
    <property type="nucleotide sequence ID" value="NZ_JBHSGK010000003.1"/>
</dbReference>
<feature type="transmembrane region" description="Helical" evidence="8">
    <location>
        <begin position="353"/>
        <end position="372"/>
    </location>
</feature>
<feature type="domain" description="Major facilitator superfamily associated" evidence="9">
    <location>
        <begin position="6"/>
        <end position="355"/>
    </location>
</feature>
<feature type="transmembrane region" description="Helical" evidence="8">
    <location>
        <begin position="91"/>
        <end position="111"/>
    </location>
</feature>
<evidence type="ECO:0000256" key="8">
    <source>
        <dbReference type="SAM" id="Phobius"/>
    </source>
</evidence>
<accession>A0ABV9NU06</accession>
<comment type="subcellular location">
    <subcellularLocation>
        <location evidence="1">Cell inner membrane</location>
        <topology evidence="1">Multi-pass membrane protein</topology>
    </subcellularLocation>
</comment>
<name>A0ABV9NU06_9BACI</name>
<dbReference type="Gene3D" id="1.20.1250.20">
    <property type="entry name" value="MFS general substrate transporter like domains"/>
    <property type="match status" value="2"/>
</dbReference>
<feature type="transmembrane region" description="Helical" evidence="8">
    <location>
        <begin position="12"/>
        <end position="29"/>
    </location>
</feature>
<dbReference type="InterPro" id="IPR026032">
    <property type="entry name" value="HcaT-like"/>
</dbReference>
<dbReference type="SUPFAM" id="SSF103473">
    <property type="entry name" value="MFS general substrate transporter"/>
    <property type="match status" value="1"/>
</dbReference>
<evidence type="ECO:0000313" key="10">
    <source>
        <dbReference type="EMBL" id="MFC4735706.1"/>
    </source>
</evidence>
<feature type="transmembrane region" description="Helical" evidence="8">
    <location>
        <begin position="132"/>
        <end position="150"/>
    </location>
</feature>
<evidence type="ECO:0000256" key="2">
    <source>
        <dbReference type="ARBA" id="ARBA00022448"/>
    </source>
</evidence>
<dbReference type="PANTHER" id="PTHR23522">
    <property type="entry name" value="BLL5896 PROTEIN"/>
    <property type="match status" value="1"/>
</dbReference>
<reference evidence="11" key="1">
    <citation type="journal article" date="2019" name="Int. J. Syst. Evol. Microbiol.">
        <title>The Global Catalogue of Microorganisms (GCM) 10K type strain sequencing project: providing services to taxonomists for standard genome sequencing and annotation.</title>
        <authorList>
            <consortium name="The Broad Institute Genomics Platform"/>
            <consortium name="The Broad Institute Genome Sequencing Center for Infectious Disease"/>
            <person name="Wu L."/>
            <person name="Ma J."/>
        </authorList>
    </citation>
    <scope>NUCLEOTIDE SEQUENCE [LARGE SCALE GENOMIC DNA]</scope>
    <source>
        <strain evidence="11">JCM 12165</strain>
    </source>
</reference>
<evidence type="ECO:0000313" key="11">
    <source>
        <dbReference type="Proteomes" id="UP001595896"/>
    </source>
</evidence>
<feature type="transmembrane region" description="Helical" evidence="8">
    <location>
        <begin position="233"/>
        <end position="255"/>
    </location>
</feature>
<evidence type="ECO:0000256" key="4">
    <source>
        <dbReference type="ARBA" id="ARBA00022519"/>
    </source>
</evidence>
<keyword evidence="4" id="KW-0997">Cell inner membrane</keyword>
<dbReference type="Proteomes" id="UP001595896">
    <property type="component" value="Unassembled WGS sequence"/>
</dbReference>
<dbReference type="InterPro" id="IPR024989">
    <property type="entry name" value="MFS_assoc_dom"/>
</dbReference>
<evidence type="ECO:0000256" key="6">
    <source>
        <dbReference type="ARBA" id="ARBA00022989"/>
    </source>
</evidence>
<evidence type="ECO:0000256" key="3">
    <source>
        <dbReference type="ARBA" id="ARBA00022475"/>
    </source>
</evidence>
<evidence type="ECO:0000259" key="9">
    <source>
        <dbReference type="Pfam" id="PF12832"/>
    </source>
</evidence>